<dbReference type="EMBL" id="GGEC01012882">
    <property type="protein sequence ID" value="MBW93365.1"/>
    <property type="molecule type" value="Transcribed_RNA"/>
</dbReference>
<sequence>MKQRFNIRGKDLITDDLAGTSQARNDDGCTNLLPIETPMRNEEEA</sequence>
<evidence type="ECO:0000313" key="2">
    <source>
        <dbReference type="EMBL" id="MBW93365.1"/>
    </source>
</evidence>
<dbReference type="AlphaFoldDB" id="A0A2P2JIV6"/>
<name>A0A2P2JIV6_RHIMU</name>
<accession>A0A2P2JIV6</accession>
<evidence type="ECO:0000256" key="1">
    <source>
        <dbReference type="SAM" id="MobiDB-lite"/>
    </source>
</evidence>
<organism evidence="2">
    <name type="scientific">Rhizophora mucronata</name>
    <name type="common">Asiatic mangrove</name>
    <dbReference type="NCBI Taxonomy" id="61149"/>
    <lineage>
        <taxon>Eukaryota</taxon>
        <taxon>Viridiplantae</taxon>
        <taxon>Streptophyta</taxon>
        <taxon>Embryophyta</taxon>
        <taxon>Tracheophyta</taxon>
        <taxon>Spermatophyta</taxon>
        <taxon>Magnoliopsida</taxon>
        <taxon>eudicotyledons</taxon>
        <taxon>Gunneridae</taxon>
        <taxon>Pentapetalae</taxon>
        <taxon>rosids</taxon>
        <taxon>fabids</taxon>
        <taxon>Malpighiales</taxon>
        <taxon>Rhizophoraceae</taxon>
        <taxon>Rhizophora</taxon>
    </lineage>
</organism>
<protein>
    <submittedName>
        <fullName evidence="2">Uncharacterized protein</fullName>
    </submittedName>
</protein>
<feature type="region of interest" description="Disordered" evidence="1">
    <location>
        <begin position="18"/>
        <end position="45"/>
    </location>
</feature>
<reference evidence="2" key="1">
    <citation type="submission" date="2018-02" db="EMBL/GenBank/DDBJ databases">
        <title>Rhizophora mucronata_Transcriptome.</title>
        <authorList>
            <person name="Meera S.P."/>
            <person name="Sreeshan A."/>
            <person name="Augustine A."/>
        </authorList>
    </citation>
    <scope>NUCLEOTIDE SEQUENCE</scope>
    <source>
        <tissue evidence="2">Leaf</tissue>
    </source>
</reference>
<proteinExistence type="predicted"/>